<proteinExistence type="predicted"/>
<dbReference type="Gene3D" id="3.30.565.10">
    <property type="entry name" value="Histidine kinase-like ATPase, C-terminal domain"/>
    <property type="match status" value="1"/>
</dbReference>
<dbReference type="InterPro" id="IPR036890">
    <property type="entry name" value="HATPase_C_sf"/>
</dbReference>
<accession>A0ABP7PSZ3</accession>
<dbReference type="Pfam" id="PF13581">
    <property type="entry name" value="HATPase_c_2"/>
    <property type="match status" value="1"/>
</dbReference>
<sequence length="176" mass="18332">MPSPQLRFTLEATAAAVRGARHRVSAAVVSLGVPMDEGLLFRVEVVASELLTNGLRHAGGPLTVEVSWDQGLLVVAVLDGSPVLPGRREADGDREGGRGLALVDGLCLLHGAERTAGGKRCWAVVPVPAAVGRSPEAMCEGGRDVGDPERSGLWSITPGGVELLMRLLPATYALEP</sequence>
<dbReference type="EMBL" id="BAABCQ010000032">
    <property type="protein sequence ID" value="GAA3970714.1"/>
    <property type="molecule type" value="Genomic_DNA"/>
</dbReference>
<feature type="domain" description="Histidine kinase/HSP90-like ATPase" evidence="2">
    <location>
        <begin position="11"/>
        <end position="110"/>
    </location>
</feature>
<organism evidence="3 4">
    <name type="scientific">Streptomyces marokkonensis</name>
    <dbReference type="NCBI Taxonomy" id="324855"/>
    <lineage>
        <taxon>Bacteria</taxon>
        <taxon>Bacillati</taxon>
        <taxon>Actinomycetota</taxon>
        <taxon>Actinomycetes</taxon>
        <taxon>Kitasatosporales</taxon>
        <taxon>Streptomycetaceae</taxon>
        <taxon>Streptomyces</taxon>
    </lineage>
</organism>
<keyword evidence="1" id="KW-0418">Kinase</keyword>
<gene>
    <name evidence="3" type="ORF">GCM10022384_22260</name>
</gene>
<dbReference type="GO" id="GO:0005524">
    <property type="term" value="F:ATP binding"/>
    <property type="evidence" value="ECO:0007669"/>
    <property type="project" value="UniProtKB-KW"/>
</dbReference>
<evidence type="ECO:0000313" key="3">
    <source>
        <dbReference type="EMBL" id="GAA3970714.1"/>
    </source>
</evidence>
<comment type="caution">
    <text evidence="3">The sequence shown here is derived from an EMBL/GenBank/DDBJ whole genome shotgun (WGS) entry which is preliminary data.</text>
</comment>
<dbReference type="InterPro" id="IPR003594">
    <property type="entry name" value="HATPase_dom"/>
</dbReference>
<reference evidence="4" key="1">
    <citation type="journal article" date="2019" name="Int. J. Syst. Evol. Microbiol.">
        <title>The Global Catalogue of Microorganisms (GCM) 10K type strain sequencing project: providing services to taxonomists for standard genome sequencing and annotation.</title>
        <authorList>
            <consortium name="The Broad Institute Genomics Platform"/>
            <consortium name="The Broad Institute Genome Sequencing Center for Infectious Disease"/>
            <person name="Wu L."/>
            <person name="Ma J."/>
        </authorList>
    </citation>
    <scope>NUCLEOTIDE SEQUENCE [LARGE SCALE GENOMIC DNA]</scope>
    <source>
        <strain evidence="4">JCM 17027</strain>
    </source>
</reference>
<keyword evidence="1" id="KW-0723">Serine/threonine-protein kinase</keyword>
<evidence type="ECO:0000313" key="4">
    <source>
        <dbReference type="Proteomes" id="UP001500034"/>
    </source>
</evidence>
<dbReference type="RefSeq" id="WP_345591457.1">
    <property type="nucleotide sequence ID" value="NZ_BAABCQ010000032.1"/>
</dbReference>
<dbReference type="PANTHER" id="PTHR35526">
    <property type="entry name" value="ANTI-SIGMA-F FACTOR RSBW-RELATED"/>
    <property type="match status" value="1"/>
</dbReference>
<dbReference type="Proteomes" id="UP001500034">
    <property type="component" value="Unassembled WGS sequence"/>
</dbReference>
<dbReference type="CDD" id="cd16936">
    <property type="entry name" value="HATPase_RsbW-like"/>
    <property type="match status" value="1"/>
</dbReference>
<name>A0ABP7PSZ3_9ACTN</name>
<protein>
    <submittedName>
        <fullName evidence="3">ATP-binding protein</fullName>
    </submittedName>
</protein>
<dbReference type="InterPro" id="IPR050267">
    <property type="entry name" value="Anti-sigma-factor_SerPK"/>
</dbReference>
<keyword evidence="3" id="KW-0067">ATP-binding</keyword>
<evidence type="ECO:0000256" key="1">
    <source>
        <dbReference type="ARBA" id="ARBA00022527"/>
    </source>
</evidence>
<keyword evidence="3" id="KW-0547">Nucleotide-binding</keyword>
<keyword evidence="4" id="KW-1185">Reference proteome</keyword>
<keyword evidence="1" id="KW-0808">Transferase</keyword>
<dbReference type="SUPFAM" id="SSF55874">
    <property type="entry name" value="ATPase domain of HSP90 chaperone/DNA topoisomerase II/histidine kinase"/>
    <property type="match status" value="1"/>
</dbReference>
<dbReference type="PANTHER" id="PTHR35526:SF3">
    <property type="entry name" value="ANTI-SIGMA-F FACTOR RSBW"/>
    <property type="match status" value="1"/>
</dbReference>
<evidence type="ECO:0000259" key="2">
    <source>
        <dbReference type="Pfam" id="PF13581"/>
    </source>
</evidence>